<dbReference type="EMBL" id="JH687464">
    <property type="protein sequence ID" value="EIM78994.1"/>
    <property type="molecule type" value="Genomic_DNA"/>
</dbReference>
<name>R7RVH0_STEHR</name>
<dbReference type="InterPro" id="IPR046700">
    <property type="entry name" value="DUF6570"/>
</dbReference>
<dbReference type="OrthoDB" id="3221862at2759"/>
<organism evidence="3 4">
    <name type="scientific">Stereum hirsutum (strain FP-91666)</name>
    <name type="common">White-rot fungus</name>
    <dbReference type="NCBI Taxonomy" id="721885"/>
    <lineage>
        <taxon>Eukaryota</taxon>
        <taxon>Fungi</taxon>
        <taxon>Dikarya</taxon>
        <taxon>Basidiomycota</taxon>
        <taxon>Agaricomycotina</taxon>
        <taxon>Agaricomycetes</taxon>
        <taxon>Russulales</taxon>
        <taxon>Stereaceae</taxon>
        <taxon>Stereum</taxon>
    </lineage>
</organism>
<gene>
    <name evidence="3" type="ORF">STEHIDRAFT_43622</name>
</gene>
<dbReference type="RefSeq" id="XP_007311908.1">
    <property type="nucleotide sequence ID" value="XM_007311846.1"/>
</dbReference>
<dbReference type="Proteomes" id="UP000053927">
    <property type="component" value="Unassembled WGS sequence"/>
</dbReference>
<evidence type="ECO:0000313" key="3">
    <source>
        <dbReference type="EMBL" id="EIM78994.1"/>
    </source>
</evidence>
<feature type="non-terminal residue" evidence="3">
    <location>
        <position position="170"/>
    </location>
</feature>
<feature type="region of interest" description="Disordered" evidence="1">
    <location>
        <begin position="137"/>
        <end position="162"/>
    </location>
</feature>
<dbReference type="KEGG" id="shs:STEHIDRAFT_43622"/>
<keyword evidence="4" id="KW-1185">Reference proteome</keyword>
<feature type="non-terminal residue" evidence="3">
    <location>
        <position position="1"/>
    </location>
</feature>
<dbReference type="eggNOG" id="KOG0987">
    <property type="taxonomic scope" value="Eukaryota"/>
</dbReference>
<evidence type="ECO:0000256" key="1">
    <source>
        <dbReference type="SAM" id="MobiDB-lite"/>
    </source>
</evidence>
<accession>R7RVH0</accession>
<sequence>GNWIGDVPRVMKGLSMAEKMMISRVHHNRCIVRVAKSGQHRMKGNAICWSVPMPKIYKALPPTPEEMNEVLAFVYLGPEKPTEDDYKRTPLLVRKNKVKAALEWLKLNHDQYHDLTIAYDVLDRYSENTPIVVTDYRHSDNPIQPEATAVTGDESEEGTDTGPCTFQVHG</sequence>
<protein>
    <recommendedName>
        <fullName evidence="2">DUF6570 domain-containing protein</fullName>
    </recommendedName>
</protein>
<dbReference type="AlphaFoldDB" id="R7RVH0"/>
<reference evidence="4" key="1">
    <citation type="journal article" date="2012" name="Science">
        <title>The Paleozoic origin of enzymatic lignin decomposition reconstructed from 31 fungal genomes.</title>
        <authorList>
            <person name="Floudas D."/>
            <person name="Binder M."/>
            <person name="Riley R."/>
            <person name="Barry K."/>
            <person name="Blanchette R.A."/>
            <person name="Henrissat B."/>
            <person name="Martinez A.T."/>
            <person name="Otillar R."/>
            <person name="Spatafora J.W."/>
            <person name="Yadav J.S."/>
            <person name="Aerts A."/>
            <person name="Benoit I."/>
            <person name="Boyd A."/>
            <person name="Carlson A."/>
            <person name="Copeland A."/>
            <person name="Coutinho P.M."/>
            <person name="de Vries R.P."/>
            <person name="Ferreira P."/>
            <person name="Findley K."/>
            <person name="Foster B."/>
            <person name="Gaskell J."/>
            <person name="Glotzer D."/>
            <person name="Gorecki P."/>
            <person name="Heitman J."/>
            <person name="Hesse C."/>
            <person name="Hori C."/>
            <person name="Igarashi K."/>
            <person name="Jurgens J.A."/>
            <person name="Kallen N."/>
            <person name="Kersten P."/>
            <person name="Kohler A."/>
            <person name="Kuees U."/>
            <person name="Kumar T.K.A."/>
            <person name="Kuo A."/>
            <person name="LaButti K."/>
            <person name="Larrondo L.F."/>
            <person name="Lindquist E."/>
            <person name="Ling A."/>
            <person name="Lombard V."/>
            <person name="Lucas S."/>
            <person name="Lundell T."/>
            <person name="Martin R."/>
            <person name="McLaughlin D.J."/>
            <person name="Morgenstern I."/>
            <person name="Morin E."/>
            <person name="Murat C."/>
            <person name="Nagy L.G."/>
            <person name="Nolan M."/>
            <person name="Ohm R.A."/>
            <person name="Patyshakuliyeva A."/>
            <person name="Rokas A."/>
            <person name="Ruiz-Duenas F.J."/>
            <person name="Sabat G."/>
            <person name="Salamov A."/>
            <person name="Samejima M."/>
            <person name="Schmutz J."/>
            <person name="Slot J.C."/>
            <person name="St John F."/>
            <person name="Stenlid J."/>
            <person name="Sun H."/>
            <person name="Sun S."/>
            <person name="Syed K."/>
            <person name="Tsang A."/>
            <person name="Wiebenga A."/>
            <person name="Young D."/>
            <person name="Pisabarro A."/>
            <person name="Eastwood D.C."/>
            <person name="Martin F."/>
            <person name="Cullen D."/>
            <person name="Grigoriev I.V."/>
            <person name="Hibbett D.S."/>
        </authorList>
    </citation>
    <scope>NUCLEOTIDE SEQUENCE [LARGE SCALE GENOMIC DNA]</scope>
    <source>
        <strain evidence="4">FP-91666</strain>
    </source>
</reference>
<dbReference type="Pfam" id="PF20209">
    <property type="entry name" value="DUF6570"/>
    <property type="match status" value="1"/>
</dbReference>
<evidence type="ECO:0000259" key="2">
    <source>
        <dbReference type="Pfam" id="PF20209"/>
    </source>
</evidence>
<dbReference type="GeneID" id="18804667"/>
<proteinExistence type="predicted"/>
<evidence type="ECO:0000313" key="4">
    <source>
        <dbReference type="Proteomes" id="UP000053927"/>
    </source>
</evidence>
<feature type="domain" description="DUF6570" evidence="2">
    <location>
        <begin position="1"/>
        <end position="123"/>
    </location>
</feature>
<dbReference type="OMA" id="ILPPHRD"/>